<organism evidence="4 5">
    <name type="scientific">Hibiscus sabdariffa</name>
    <name type="common">roselle</name>
    <dbReference type="NCBI Taxonomy" id="183260"/>
    <lineage>
        <taxon>Eukaryota</taxon>
        <taxon>Viridiplantae</taxon>
        <taxon>Streptophyta</taxon>
        <taxon>Embryophyta</taxon>
        <taxon>Tracheophyta</taxon>
        <taxon>Spermatophyta</taxon>
        <taxon>Magnoliopsida</taxon>
        <taxon>eudicotyledons</taxon>
        <taxon>Gunneridae</taxon>
        <taxon>Pentapetalae</taxon>
        <taxon>rosids</taxon>
        <taxon>malvids</taxon>
        <taxon>Malvales</taxon>
        <taxon>Malvaceae</taxon>
        <taxon>Malvoideae</taxon>
        <taxon>Hibiscus</taxon>
    </lineage>
</organism>
<dbReference type="InterPro" id="IPR033755">
    <property type="entry name" value="PdxS/SNZ_N"/>
</dbReference>
<reference evidence="4 5" key="1">
    <citation type="journal article" date="2024" name="G3 (Bethesda)">
        <title>Genome assembly of Hibiscus sabdariffa L. provides insights into metabolisms of medicinal natural products.</title>
        <authorList>
            <person name="Kim T."/>
        </authorList>
    </citation>
    <scope>NUCLEOTIDE SEQUENCE [LARGE SCALE GENOMIC DNA]</scope>
    <source>
        <strain evidence="4">TK-2024</strain>
        <tissue evidence="4">Old leaves</tissue>
    </source>
</reference>
<dbReference type="PROSITE" id="PS51129">
    <property type="entry name" value="PDXS_SNZ_2"/>
    <property type="match status" value="1"/>
</dbReference>
<comment type="similarity">
    <text evidence="1 2">Belongs to the PdxS/SNZ family.</text>
</comment>
<evidence type="ECO:0000313" key="4">
    <source>
        <dbReference type="EMBL" id="KAK8538025.1"/>
    </source>
</evidence>
<gene>
    <name evidence="4" type="ORF">V6N12_044164</name>
</gene>
<name>A0ABR2DGF6_9ROSI</name>
<evidence type="ECO:0000256" key="2">
    <source>
        <dbReference type="PROSITE-ProRule" id="PRU00481"/>
    </source>
</evidence>
<dbReference type="Gene3D" id="3.20.20.70">
    <property type="entry name" value="Aldolase class I"/>
    <property type="match status" value="1"/>
</dbReference>
<accession>A0ABR2DGF6</accession>
<evidence type="ECO:0000259" key="3">
    <source>
        <dbReference type="Pfam" id="PF01680"/>
    </source>
</evidence>
<dbReference type="InterPro" id="IPR013785">
    <property type="entry name" value="Aldolase_TIM"/>
</dbReference>
<evidence type="ECO:0000313" key="5">
    <source>
        <dbReference type="Proteomes" id="UP001472677"/>
    </source>
</evidence>
<dbReference type="PANTHER" id="PTHR31829:SF2">
    <property type="entry name" value="PYRIDOXAL 5'-PHOSPHATE SYNTHASE-LIKE SUBUNIT PDX1.2"/>
    <property type="match status" value="1"/>
</dbReference>
<dbReference type="InterPro" id="IPR001852">
    <property type="entry name" value="PdxS/SNZ"/>
</dbReference>
<dbReference type="Pfam" id="PF01680">
    <property type="entry name" value="SOR_SNZ"/>
    <property type="match status" value="1"/>
</dbReference>
<dbReference type="Proteomes" id="UP001472677">
    <property type="component" value="Unassembled WGS sequence"/>
</dbReference>
<feature type="domain" description="PdxS/SNZ N-terminal" evidence="3">
    <location>
        <begin position="1"/>
        <end position="44"/>
    </location>
</feature>
<protein>
    <recommendedName>
        <fullName evidence="3">PdxS/SNZ N-terminal domain-containing protein</fullName>
    </recommendedName>
</protein>
<dbReference type="PANTHER" id="PTHR31829">
    <property type="entry name" value="PYRIDOXAL 5'-PHOSPHATE SYNTHASE SUBUNIT SNZ1-RELATED"/>
    <property type="match status" value="1"/>
</dbReference>
<keyword evidence="5" id="KW-1185">Reference proteome</keyword>
<evidence type="ECO:0000256" key="1">
    <source>
        <dbReference type="ARBA" id="ARBA00007281"/>
    </source>
</evidence>
<dbReference type="EMBL" id="JBBPBM010000028">
    <property type="protein sequence ID" value="KAK8538025.1"/>
    <property type="molecule type" value="Genomic_DNA"/>
</dbReference>
<comment type="caution">
    <text evidence="4">The sequence shown here is derived from an EMBL/GenBank/DDBJ whole genome shotgun (WGS) entry which is preliminary data.</text>
</comment>
<proteinExistence type="inferred from homology"/>
<sequence>MARSRVVHFIEAQILERVGVGYIDESEALALADEENFINKHNFSHGRWFRLTGNGRTDGRSGGSGSFNTWRLGFLYFETWRMKGKVKKQNGRFTVLVKY</sequence>